<organism evidence="10 11">
    <name type="scientific">Arenibacter certesii</name>
    <dbReference type="NCBI Taxonomy" id="228955"/>
    <lineage>
        <taxon>Bacteria</taxon>
        <taxon>Pseudomonadati</taxon>
        <taxon>Bacteroidota</taxon>
        <taxon>Flavobacteriia</taxon>
        <taxon>Flavobacteriales</taxon>
        <taxon>Flavobacteriaceae</taxon>
        <taxon>Arenibacter</taxon>
    </lineage>
</organism>
<evidence type="ECO:0000256" key="1">
    <source>
        <dbReference type="ARBA" id="ARBA00004496"/>
    </source>
</evidence>
<comment type="domain">
    <text evidence="8">The N-terminal region contains the highly conserved SGGXDS motif, predicted to be a P-loop motif involved in ATP binding.</text>
</comment>
<dbReference type="Pfam" id="PF01171">
    <property type="entry name" value="ATP_bind_3"/>
    <property type="match status" value="1"/>
</dbReference>
<dbReference type="Proteomes" id="UP000634668">
    <property type="component" value="Unassembled WGS sequence"/>
</dbReference>
<dbReference type="RefSeq" id="WP_026815266.1">
    <property type="nucleotide sequence ID" value="NZ_BMWP01000001.1"/>
</dbReference>
<keyword evidence="6 8" id="KW-0067">ATP-binding</keyword>
<evidence type="ECO:0000313" key="10">
    <source>
        <dbReference type="EMBL" id="GGW22502.1"/>
    </source>
</evidence>
<dbReference type="InterPro" id="IPR014729">
    <property type="entry name" value="Rossmann-like_a/b/a_fold"/>
</dbReference>
<feature type="binding site" evidence="8">
    <location>
        <begin position="26"/>
        <end position="31"/>
    </location>
    <ligand>
        <name>ATP</name>
        <dbReference type="ChEBI" id="CHEBI:30616"/>
    </ligand>
</feature>
<keyword evidence="4 8" id="KW-0819">tRNA processing</keyword>
<evidence type="ECO:0000313" key="11">
    <source>
        <dbReference type="Proteomes" id="UP000634668"/>
    </source>
</evidence>
<feature type="domain" description="Lysidine-tRNA(Ile) synthetase C-terminal" evidence="9">
    <location>
        <begin position="359"/>
        <end position="431"/>
    </location>
</feature>
<dbReference type="PANTHER" id="PTHR43033:SF1">
    <property type="entry name" value="TRNA(ILE)-LYSIDINE SYNTHASE-RELATED"/>
    <property type="match status" value="1"/>
</dbReference>
<proteinExistence type="inferred from homology"/>
<evidence type="ECO:0000256" key="4">
    <source>
        <dbReference type="ARBA" id="ARBA00022694"/>
    </source>
</evidence>
<dbReference type="SUPFAM" id="SSF56037">
    <property type="entry name" value="PheT/TilS domain"/>
    <property type="match status" value="1"/>
</dbReference>
<protein>
    <recommendedName>
        <fullName evidence="8">tRNA(Ile)-lysidine synthase</fullName>
        <ecNumber evidence="8">6.3.4.19</ecNumber>
    </recommendedName>
    <alternativeName>
        <fullName evidence="8">tRNA(Ile)-2-lysyl-cytidine synthase</fullName>
    </alternativeName>
    <alternativeName>
        <fullName evidence="8">tRNA(Ile)-lysidine synthetase</fullName>
    </alternativeName>
</protein>
<dbReference type="SUPFAM" id="SSF52402">
    <property type="entry name" value="Adenine nucleotide alpha hydrolases-like"/>
    <property type="match status" value="1"/>
</dbReference>
<dbReference type="Pfam" id="PF11734">
    <property type="entry name" value="TilS_C"/>
    <property type="match status" value="1"/>
</dbReference>
<dbReference type="SMART" id="SM00977">
    <property type="entry name" value="TilS_C"/>
    <property type="match status" value="1"/>
</dbReference>
<evidence type="ECO:0000256" key="8">
    <source>
        <dbReference type="HAMAP-Rule" id="MF_01161"/>
    </source>
</evidence>
<dbReference type="InterPro" id="IPR011063">
    <property type="entry name" value="TilS/TtcA_N"/>
</dbReference>
<evidence type="ECO:0000256" key="7">
    <source>
        <dbReference type="ARBA" id="ARBA00048539"/>
    </source>
</evidence>
<dbReference type="CDD" id="cd01992">
    <property type="entry name" value="TilS_N"/>
    <property type="match status" value="1"/>
</dbReference>
<keyword evidence="3 8" id="KW-0436">Ligase</keyword>
<dbReference type="Gene3D" id="3.40.50.620">
    <property type="entry name" value="HUPs"/>
    <property type="match status" value="1"/>
</dbReference>
<dbReference type="InterPro" id="IPR012795">
    <property type="entry name" value="tRNA_Ile_lys_synt_N"/>
</dbReference>
<evidence type="ECO:0000256" key="3">
    <source>
        <dbReference type="ARBA" id="ARBA00022598"/>
    </source>
</evidence>
<evidence type="ECO:0000256" key="2">
    <source>
        <dbReference type="ARBA" id="ARBA00022490"/>
    </source>
</evidence>
<dbReference type="HAMAP" id="MF_01161">
    <property type="entry name" value="tRNA_Ile_lys_synt"/>
    <property type="match status" value="1"/>
</dbReference>
<keyword evidence="11" id="KW-1185">Reference proteome</keyword>
<dbReference type="AlphaFoldDB" id="A0A918IMG4"/>
<comment type="function">
    <text evidence="8">Ligates lysine onto the cytidine present at position 34 of the AUA codon-specific tRNA(Ile) that contains the anticodon CAU, in an ATP-dependent manner. Cytidine is converted to lysidine, thus changing the amino acid specificity of the tRNA from methionine to isoleucine.</text>
</comment>
<comment type="subcellular location">
    <subcellularLocation>
        <location evidence="1 8">Cytoplasm</location>
    </subcellularLocation>
</comment>
<sequence length="434" mass="50693">MLDRFKNHIVENFSHLGREAFVLAISGGVDSVVLAHLCASCKLDFELAHCNFHLREAESDKDEVFVRELADSLGENLHVTHFNTQDYASEHKLSIQIAARELRYAWFKELMQERNIKTLVTAHHADDNLETFLINLSRGTGIEGLTGIPEMTDSISRPLLKFSRDEVLSYAQEQKLEWREDASNQDTKYLRNNIRHTIVPRLKELHPTFLDNFLKTQEHLIDTLKINQVYLKELKERLFIVEDGQIKVATAALLNLQPTKSYLFHFFREYGFTQWEDILGLLTTNSGKEVQSPSHRLLKDREFLLLQEKTSKNDNLYEIHEGTSEIRVPFSMKIDEVNQIEKFSQKVLYLDKETLKYPLILRKREKGDYFYPLGMVGKKKLSKYFKDEKFDKFSKENQWLLCSGNKVVWVIGKRADDRFKITESTKKIVKISLV</sequence>
<comment type="catalytic activity">
    <reaction evidence="7 8">
        <text>cytidine(34) in tRNA(Ile2) + L-lysine + ATP = lysidine(34) in tRNA(Ile2) + AMP + diphosphate + H(+)</text>
        <dbReference type="Rhea" id="RHEA:43744"/>
        <dbReference type="Rhea" id="RHEA-COMP:10625"/>
        <dbReference type="Rhea" id="RHEA-COMP:10670"/>
        <dbReference type="ChEBI" id="CHEBI:15378"/>
        <dbReference type="ChEBI" id="CHEBI:30616"/>
        <dbReference type="ChEBI" id="CHEBI:32551"/>
        <dbReference type="ChEBI" id="CHEBI:33019"/>
        <dbReference type="ChEBI" id="CHEBI:82748"/>
        <dbReference type="ChEBI" id="CHEBI:83665"/>
        <dbReference type="ChEBI" id="CHEBI:456215"/>
        <dbReference type="EC" id="6.3.4.19"/>
    </reaction>
</comment>
<evidence type="ECO:0000256" key="5">
    <source>
        <dbReference type="ARBA" id="ARBA00022741"/>
    </source>
</evidence>
<dbReference type="InterPro" id="IPR012796">
    <property type="entry name" value="Lysidine-tRNA-synth_C"/>
</dbReference>
<gene>
    <name evidence="8 10" type="primary">tilS</name>
    <name evidence="10" type="ORF">GCM10007383_02850</name>
</gene>
<evidence type="ECO:0000259" key="9">
    <source>
        <dbReference type="SMART" id="SM00977"/>
    </source>
</evidence>
<name>A0A918IMG4_9FLAO</name>
<accession>A0A918IMG4</accession>
<comment type="caution">
    <text evidence="10">The sequence shown here is derived from an EMBL/GenBank/DDBJ whole genome shotgun (WGS) entry which is preliminary data.</text>
</comment>
<dbReference type="GO" id="GO:0006400">
    <property type="term" value="P:tRNA modification"/>
    <property type="evidence" value="ECO:0007669"/>
    <property type="project" value="UniProtKB-UniRule"/>
</dbReference>
<reference evidence="10" key="2">
    <citation type="submission" date="2020-09" db="EMBL/GenBank/DDBJ databases">
        <authorList>
            <person name="Sun Q."/>
            <person name="Kim S."/>
        </authorList>
    </citation>
    <scope>NUCLEOTIDE SEQUENCE</scope>
    <source>
        <strain evidence="10">KCTC 12113</strain>
    </source>
</reference>
<reference evidence="10" key="1">
    <citation type="journal article" date="2014" name="Int. J. Syst. Evol. Microbiol.">
        <title>Complete genome sequence of Corynebacterium casei LMG S-19264T (=DSM 44701T), isolated from a smear-ripened cheese.</title>
        <authorList>
            <consortium name="US DOE Joint Genome Institute (JGI-PGF)"/>
            <person name="Walter F."/>
            <person name="Albersmeier A."/>
            <person name="Kalinowski J."/>
            <person name="Ruckert C."/>
        </authorList>
    </citation>
    <scope>NUCLEOTIDE SEQUENCE</scope>
    <source>
        <strain evidence="10">KCTC 12113</strain>
    </source>
</reference>
<comment type="similarity">
    <text evidence="8">Belongs to the tRNA(Ile)-lysidine synthase family.</text>
</comment>
<dbReference type="InterPro" id="IPR012094">
    <property type="entry name" value="tRNA_Ile_lys_synt"/>
</dbReference>
<evidence type="ECO:0000256" key="6">
    <source>
        <dbReference type="ARBA" id="ARBA00022840"/>
    </source>
</evidence>
<keyword evidence="2 8" id="KW-0963">Cytoplasm</keyword>
<dbReference type="PANTHER" id="PTHR43033">
    <property type="entry name" value="TRNA(ILE)-LYSIDINE SYNTHASE-RELATED"/>
    <property type="match status" value="1"/>
</dbReference>
<dbReference type="EC" id="6.3.4.19" evidence="8"/>
<dbReference type="EMBL" id="BMWP01000001">
    <property type="protein sequence ID" value="GGW22502.1"/>
    <property type="molecule type" value="Genomic_DNA"/>
</dbReference>
<dbReference type="GO" id="GO:0005737">
    <property type="term" value="C:cytoplasm"/>
    <property type="evidence" value="ECO:0007669"/>
    <property type="project" value="UniProtKB-SubCell"/>
</dbReference>
<dbReference type="NCBIfam" id="TIGR02432">
    <property type="entry name" value="lysidine_TilS_N"/>
    <property type="match status" value="1"/>
</dbReference>
<keyword evidence="5 8" id="KW-0547">Nucleotide-binding</keyword>
<dbReference type="GO" id="GO:0032267">
    <property type="term" value="F:tRNA(Ile)-lysidine synthase activity"/>
    <property type="evidence" value="ECO:0007669"/>
    <property type="project" value="UniProtKB-EC"/>
</dbReference>
<dbReference type="NCBIfam" id="TIGR02433">
    <property type="entry name" value="lysidine_TilS_C"/>
    <property type="match status" value="1"/>
</dbReference>
<dbReference type="GO" id="GO:0005524">
    <property type="term" value="F:ATP binding"/>
    <property type="evidence" value="ECO:0007669"/>
    <property type="project" value="UniProtKB-UniRule"/>
</dbReference>